<accession>A0A517RH10</accession>
<dbReference type="Proteomes" id="UP000317171">
    <property type="component" value="Chromosome"/>
</dbReference>
<dbReference type="InterPro" id="IPR017911">
    <property type="entry name" value="MacB-like_ATP-bd"/>
</dbReference>
<evidence type="ECO:0000256" key="1">
    <source>
        <dbReference type="ARBA" id="ARBA00022448"/>
    </source>
</evidence>
<dbReference type="AlphaFoldDB" id="A0A517RH10"/>
<dbReference type="GO" id="GO:0005886">
    <property type="term" value="C:plasma membrane"/>
    <property type="evidence" value="ECO:0007669"/>
    <property type="project" value="TreeGrafter"/>
</dbReference>
<organism evidence="6 7">
    <name type="scientific">Gimesia alba</name>
    <dbReference type="NCBI Taxonomy" id="2527973"/>
    <lineage>
        <taxon>Bacteria</taxon>
        <taxon>Pseudomonadati</taxon>
        <taxon>Planctomycetota</taxon>
        <taxon>Planctomycetia</taxon>
        <taxon>Planctomycetales</taxon>
        <taxon>Planctomycetaceae</taxon>
        <taxon>Gimesia</taxon>
    </lineage>
</organism>
<keyword evidence="3 6" id="KW-0067">ATP-binding</keyword>
<dbReference type="GO" id="GO:0098796">
    <property type="term" value="C:membrane protein complex"/>
    <property type="evidence" value="ECO:0007669"/>
    <property type="project" value="UniProtKB-ARBA"/>
</dbReference>
<dbReference type="Pfam" id="PF00005">
    <property type="entry name" value="ABC_tran"/>
    <property type="match status" value="1"/>
</dbReference>
<dbReference type="InterPro" id="IPR015854">
    <property type="entry name" value="ABC_transpr_LolD-like"/>
</dbReference>
<proteinExistence type="inferred from homology"/>
<dbReference type="PANTHER" id="PTHR24220">
    <property type="entry name" value="IMPORT ATP-BINDING PROTEIN"/>
    <property type="match status" value="1"/>
</dbReference>
<dbReference type="SMART" id="SM00382">
    <property type="entry name" value="AAA"/>
    <property type="match status" value="1"/>
</dbReference>
<dbReference type="GO" id="GO:0005524">
    <property type="term" value="F:ATP binding"/>
    <property type="evidence" value="ECO:0007669"/>
    <property type="project" value="UniProtKB-KW"/>
</dbReference>
<dbReference type="CDD" id="cd03255">
    <property type="entry name" value="ABC_MJ0796_LolCDE_FtsE"/>
    <property type="match status" value="1"/>
</dbReference>
<dbReference type="GO" id="GO:0022857">
    <property type="term" value="F:transmembrane transporter activity"/>
    <property type="evidence" value="ECO:0007669"/>
    <property type="project" value="TreeGrafter"/>
</dbReference>
<reference evidence="6 7" key="1">
    <citation type="submission" date="2019-02" db="EMBL/GenBank/DDBJ databases">
        <title>Deep-cultivation of Planctomycetes and their phenomic and genomic characterization uncovers novel biology.</title>
        <authorList>
            <person name="Wiegand S."/>
            <person name="Jogler M."/>
            <person name="Boedeker C."/>
            <person name="Pinto D."/>
            <person name="Vollmers J."/>
            <person name="Rivas-Marin E."/>
            <person name="Kohn T."/>
            <person name="Peeters S.H."/>
            <person name="Heuer A."/>
            <person name="Rast P."/>
            <person name="Oberbeckmann S."/>
            <person name="Bunk B."/>
            <person name="Jeske O."/>
            <person name="Meyerdierks A."/>
            <person name="Storesund J.E."/>
            <person name="Kallscheuer N."/>
            <person name="Luecker S."/>
            <person name="Lage O.M."/>
            <person name="Pohl T."/>
            <person name="Merkel B.J."/>
            <person name="Hornburger P."/>
            <person name="Mueller R.-W."/>
            <person name="Bruemmer F."/>
            <person name="Labrenz M."/>
            <person name="Spormann A.M."/>
            <person name="Op den Camp H."/>
            <person name="Overmann J."/>
            <person name="Amann R."/>
            <person name="Jetten M.S.M."/>
            <person name="Mascher T."/>
            <person name="Medema M.H."/>
            <person name="Devos D.P."/>
            <person name="Kaster A.-K."/>
            <person name="Ovreas L."/>
            <person name="Rohde M."/>
            <person name="Galperin M.Y."/>
            <person name="Jogler C."/>
        </authorList>
    </citation>
    <scope>NUCLEOTIDE SEQUENCE [LARGE SCALE GENOMIC DNA]</scope>
    <source>
        <strain evidence="6 7">Pan241w</strain>
    </source>
</reference>
<dbReference type="PANTHER" id="PTHR24220:SF452">
    <property type="entry name" value="ABC TRANSPORTER ATP-BINDING PROTEIN"/>
    <property type="match status" value="1"/>
</dbReference>
<dbReference type="OrthoDB" id="2151853at2"/>
<dbReference type="KEGG" id="gaz:Pan241w_32570"/>
<gene>
    <name evidence="6" type="primary">ytrE</name>
    <name evidence="6" type="ORF">Pan241w_32570</name>
</gene>
<dbReference type="Gene3D" id="3.40.50.300">
    <property type="entry name" value="P-loop containing nucleotide triphosphate hydrolases"/>
    <property type="match status" value="1"/>
</dbReference>
<dbReference type="InterPro" id="IPR003439">
    <property type="entry name" value="ABC_transporter-like_ATP-bd"/>
</dbReference>
<dbReference type="InterPro" id="IPR027417">
    <property type="entry name" value="P-loop_NTPase"/>
</dbReference>
<evidence type="ECO:0000256" key="3">
    <source>
        <dbReference type="ARBA" id="ARBA00022840"/>
    </source>
</evidence>
<dbReference type="EMBL" id="CP036269">
    <property type="protein sequence ID" value="QDT43158.1"/>
    <property type="molecule type" value="Genomic_DNA"/>
</dbReference>
<evidence type="ECO:0000313" key="7">
    <source>
        <dbReference type="Proteomes" id="UP000317171"/>
    </source>
</evidence>
<evidence type="ECO:0000256" key="4">
    <source>
        <dbReference type="ARBA" id="ARBA00038388"/>
    </source>
</evidence>
<sequence length="243" mass="26901">MSLVTINNLMKQYHKGGETITPLDQVSLQIEQGEFLSLMGASGTGKSTLLNLIASIDRPDSGSIIVDGTEITALSRSKLARWRAANMGYIFQTHNLVPVLTAYENVELPLLLLPMSRNERKKRVQVALQAVDLLDRADHYPRQMSGGQEQRVGIARAIVKHPKIVVADEPTGDLDPETSEQILDLLQRLNRELDITMLMVTHDSEAAHIADRQFYLDHGKLVLVSQERPQALATSGASSEEQL</sequence>
<comment type="similarity">
    <text evidence="4">Belongs to the ABC transporter superfamily. Macrolide exporter (TC 3.A.1.122) family.</text>
</comment>
<evidence type="ECO:0000259" key="5">
    <source>
        <dbReference type="PROSITE" id="PS50893"/>
    </source>
</evidence>
<dbReference type="FunFam" id="3.40.50.300:FF:000032">
    <property type="entry name" value="Export ABC transporter ATP-binding protein"/>
    <property type="match status" value="1"/>
</dbReference>
<name>A0A517RH10_9PLAN</name>
<dbReference type="RefSeq" id="WP_145217561.1">
    <property type="nucleotide sequence ID" value="NZ_CP036269.1"/>
</dbReference>
<protein>
    <submittedName>
        <fullName evidence="6">ABC transporter ATP-binding protein YtrE</fullName>
    </submittedName>
</protein>
<dbReference type="GO" id="GO:0016887">
    <property type="term" value="F:ATP hydrolysis activity"/>
    <property type="evidence" value="ECO:0007669"/>
    <property type="project" value="InterPro"/>
</dbReference>
<dbReference type="InterPro" id="IPR003593">
    <property type="entry name" value="AAA+_ATPase"/>
</dbReference>
<keyword evidence="1" id="KW-0813">Transport</keyword>
<evidence type="ECO:0000313" key="6">
    <source>
        <dbReference type="EMBL" id="QDT43158.1"/>
    </source>
</evidence>
<evidence type="ECO:0000256" key="2">
    <source>
        <dbReference type="ARBA" id="ARBA00022741"/>
    </source>
</evidence>
<dbReference type="PROSITE" id="PS50893">
    <property type="entry name" value="ABC_TRANSPORTER_2"/>
    <property type="match status" value="1"/>
</dbReference>
<keyword evidence="2" id="KW-0547">Nucleotide-binding</keyword>
<dbReference type="SUPFAM" id="SSF52540">
    <property type="entry name" value="P-loop containing nucleoside triphosphate hydrolases"/>
    <property type="match status" value="1"/>
</dbReference>
<keyword evidence="7" id="KW-1185">Reference proteome</keyword>
<feature type="domain" description="ABC transporter" evidence="5">
    <location>
        <begin position="4"/>
        <end position="243"/>
    </location>
</feature>